<dbReference type="GO" id="GO:0046872">
    <property type="term" value="F:metal ion binding"/>
    <property type="evidence" value="ECO:0007669"/>
    <property type="project" value="UniProtKB-KW"/>
</dbReference>
<comment type="caution">
    <text evidence="5">The sequence shown here is derived from an EMBL/GenBank/DDBJ whole genome shotgun (WGS) entry which is preliminary data.</text>
</comment>
<name>A0A9R1XI11_LACSA</name>
<keyword evidence="2" id="KW-0378">Hydrolase</keyword>
<dbReference type="Pfam" id="PF25597">
    <property type="entry name" value="SH3_retrovirus"/>
    <property type="match status" value="1"/>
</dbReference>
<dbReference type="EMBL" id="NBSK02000004">
    <property type="protein sequence ID" value="KAJ0213786.1"/>
    <property type="molecule type" value="Genomic_DNA"/>
</dbReference>
<evidence type="ECO:0000313" key="6">
    <source>
        <dbReference type="Proteomes" id="UP000235145"/>
    </source>
</evidence>
<proteinExistence type="predicted"/>
<evidence type="ECO:0000259" key="4">
    <source>
        <dbReference type="Pfam" id="PF25597"/>
    </source>
</evidence>
<dbReference type="PANTHER" id="PTHR42648">
    <property type="entry name" value="TRANSPOSASE, PUTATIVE-RELATED"/>
    <property type="match status" value="1"/>
</dbReference>
<keyword evidence="6" id="KW-1185">Reference proteome</keyword>
<gene>
    <name evidence="5" type="ORF">LSAT_V11C400202190</name>
</gene>
<dbReference type="AlphaFoldDB" id="A0A9R1XI11"/>
<protein>
    <recommendedName>
        <fullName evidence="7">Reverse transcriptase Ty1/copia-type domain-containing protein</fullName>
    </recommendedName>
</protein>
<feature type="domain" description="Reverse transcriptase Ty1/copia-type" evidence="3">
    <location>
        <begin position="113"/>
        <end position="199"/>
    </location>
</feature>
<evidence type="ECO:0000256" key="1">
    <source>
        <dbReference type="ARBA" id="ARBA00022723"/>
    </source>
</evidence>
<dbReference type="InterPro" id="IPR057670">
    <property type="entry name" value="SH3_retrovirus"/>
</dbReference>
<dbReference type="InterPro" id="IPR039537">
    <property type="entry name" value="Retrotran_Ty1/copia-like"/>
</dbReference>
<dbReference type="GO" id="GO:0016787">
    <property type="term" value="F:hydrolase activity"/>
    <property type="evidence" value="ECO:0007669"/>
    <property type="project" value="UniProtKB-KW"/>
</dbReference>
<reference evidence="5 6" key="1">
    <citation type="journal article" date="2017" name="Nat. Commun.">
        <title>Genome assembly with in vitro proximity ligation data and whole-genome triplication in lettuce.</title>
        <authorList>
            <person name="Reyes-Chin-Wo S."/>
            <person name="Wang Z."/>
            <person name="Yang X."/>
            <person name="Kozik A."/>
            <person name="Arikit S."/>
            <person name="Song C."/>
            <person name="Xia L."/>
            <person name="Froenicke L."/>
            <person name="Lavelle D.O."/>
            <person name="Truco M.J."/>
            <person name="Xia R."/>
            <person name="Zhu S."/>
            <person name="Xu C."/>
            <person name="Xu H."/>
            <person name="Xu X."/>
            <person name="Cox K."/>
            <person name="Korf I."/>
            <person name="Meyers B.C."/>
            <person name="Michelmore R.W."/>
        </authorList>
    </citation>
    <scope>NUCLEOTIDE SEQUENCE [LARGE SCALE GENOMIC DNA]</scope>
    <source>
        <strain evidence="6">cv. Salinas</strain>
        <tissue evidence="5">Seedlings</tissue>
    </source>
</reference>
<evidence type="ECO:0000256" key="2">
    <source>
        <dbReference type="ARBA" id="ARBA00022801"/>
    </source>
</evidence>
<sequence length="199" mass="23176">MLTTCYILNRTPNKTSKNTPYVLWYKKVPNLSYLNVWGYRRVVKLIEPKRKTLGEKGIDCIFIGYVEHSKAYRFYVLKSNDSKSVNIVIESRDAIFDNEIFTSIPRTRDMIHCKALGCKWILKRKIKVDGTIDKYKDRLVIQGFRQTEGIDSFDTYAPVARISTIRLLLALAVIHNLVIHQMDVKAAFLNGEFDEEIYM</sequence>
<evidence type="ECO:0008006" key="7">
    <source>
        <dbReference type="Google" id="ProtNLM"/>
    </source>
</evidence>
<feature type="domain" description="Retroviral polymerase SH3-like" evidence="4">
    <location>
        <begin position="47"/>
        <end position="102"/>
    </location>
</feature>
<organism evidence="5 6">
    <name type="scientific">Lactuca sativa</name>
    <name type="common">Garden lettuce</name>
    <dbReference type="NCBI Taxonomy" id="4236"/>
    <lineage>
        <taxon>Eukaryota</taxon>
        <taxon>Viridiplantae</taxon>
        <taxon>Streptophyta</taxon>
        <taxon>Embryophyta</taxon>
        <taxon>Tracheophyta</taxon>
        <taxon>Spermatophyta</taxon>
        <taxon>Magnoliopsida</taxon>
        <taxon>eudicotyledons</taxon>
        <taxon>Gunneridae</taxon>
        <taxon>Pentapetalae</taxon>
        <taxon>asterids</taxon>
        <taxon>campanulids</taxon>
        <taxon>Asterales</taxon>
        <taxon>Asteraceae</taxon>
        <taxon>Cichorioideae</taxon>
        <taxon>Cichorieae</taxon>
        <taxon>Lactucinae</taxon>
        <taxon>Lactuca</taxon>
    </lineage>
</organism>
<dbReference type="Pfam" id="PF07727">
    <property type="entry name" value="RVT_2"/>
    <property type="match status" value="1"/>
</dbReference>
<keyword evidence="1" id="KW-0479">Metal-binding</keyword>
<dbReference type="PANTHER" id="PTHR42648:SF30">
    <property type="entry name" value="RIBONUCLEASE H-LIKE DOMAIN, GAG-PRE-INTEGRASE DOMAIN PROTEIN-RELATED"/>
    <property type="match status" value="1"/>
</dbReference>
<evidence type="ECO:0000313" key="5">
    <source>
        <dbReference type="EMBL" id="KAJ0213786.1"/>
    </source>
</evidence>
<accession>A0A9R1XI11</accession>
<evidence type="ECO:0000259" key="3">
    <source>
        <dbReference type="Pfam" id="PF07727"/>
    </source>
</evidence>
<dbReference type="InterPro" id="IPR013103">
    <property type="entry name" value="RVT_2"/>
</dbReference>
<dbReference type="Proteomes" id="UP000235145">
    <property type="component" value="Unassembled WGS sequence"/>
</dbReference>